<evidence type="ECO:0000313" key="1">
    <source>
        <dbReference type="EMBL" id="KKM27762.1"/>
    </source>
</evidence>
<comment type="caution">
    <text evidence="1">The sequence shown here is derived from an EMBL/GenBank/DDBJ whole genome shotgun (WGS) entry which is preliminary data.</text>
</comment>
<reference evidence="1" key="1">
    <citation type="journal article" date="2015" name="Nature">
        <title>Complex archaea that bridge the gap between prokaryotes and eukaryotes.</title>
        <authorList>
            <person name="Spang A."/>
            <person name="Saw J.H."/>
            <person name="Jorgensen S.L."/>
            <person name="Zaremba-Niedzwiedzka K."/>
            <person name="Martijn J."/>
            <person name="Lind A.E."/>
            <person name="van Eijk R."/>
            <person name="Schleper C."/>
            <person name="Guy L."/>
            <person name="Ettema T.J."/>
        </authorList>
    </citation>
    <scope>NUCLEOTIDE SEQUENCE</scope>
</reference>
<organism evidence="1">
    <name type="scientific">marine sediment metagenome</name>
    <dbReference type="NCBI Taxonomy" id="412755"/>
    <lineage>
        <taxon>unclassified sequences</taxon>
        <taxon>metagenomes</taxon>
        <taxon>ecological metagenomes</taxon>
    </lineage>
</organism>
<evidence type="ECO:0008006" key="2">
    <source>
        <dbReference type="Google" id="ProtNLM"/>
    </source>
</evidence>
<dbReference type="AlphaFoldDB" id="A0A0F9IJN9"/>
<sequence>MNTYNAKSAALASMETTSIVITEAASGRHWRIAWDDQSSECFPSAVQAQNAVRERGRAA</sequence>
<protein>
    <recommendedName>
        <fullName evidence="2">DUF2188 domain-containing protein</fullName>
    </recommendedName>
</protein>
<proteinExistence type="predicted"/>
<dbReference type="EMBL" id="LAZR01012260">
    <property type="protein sequence ID" value="KKM27762.1"/>
    <property type="molecule type" value="Genomic_DNA"/>
</dbReference>
<feature type="non-terminal residue" evidence="1">
    <location>
        <position position="59"/>
    </location>
</feature>
<gene>
    <name evidence="1" type="ORF">LCGC14_1571360</name>
</gene>
<accession>A0A0F9IJN9</accession>
<name>A0A0F9IJN9_9ZZZZ</name>